<evidence type="ECO:0000256" key="1">
    <source>
        <dbReference type="ARBA" id="ARBA00002868"/>
    </source>
</evidence>
<sequence length="175" mass="19537">MSRVPASLDPQQPRVQQREFVMDALVPGDLPRLRAESLEGHPLHVAARFEIRRGALGELRLSGTIEGELWHECQRCLQPMAWHFRLTPDAVLVPLEGSIEGLDAGDDFVELDAEGLLRPRDWVEEEVLLAWPLVPRHEDCNTGRTDEFAEGEGRENPFAVLAGLKDDLAGRGDDS</sequence>
<name>A0A1V3A0L5_9GAMM</name>
<keyword evidence="7" id="KW-1185">Reference proteome</keyword>
<gene>
    <name evidence="6" type="ORF">B1A74_03460</name>
</gene>
<keyword evidence="4" id="KW-0690">Ribosome biogenesis</keyword>
<dbReference type="PANTHER" id="PTHR38099">
    <property type="entry name" value="LARGE RIBOSOMAL RNA SUBUNIT ACCUMULATION PROTEIN YCED"/>
    <property type="match status" value="1"/>
</dbReference>
<evidence type="ECO:0000256" key="3">
    <source>
        <dbReference type="ARBA" id="ARBA00015716"/>
    </source>
</evidence>
<comment type="similarity">
    <text evidence="2">Belongs to the DUF177 domain family.</text>
</comment>
<organism evidence="6 7">
    <name type="scientific">Thioalkalivibrio halophilus</name>
    <dbReference type="NCBI Taxonomy" id="252474"/>
    <lineage>
        <taxon>Bacteria</taxon>
        <taxon>Pseudomonadati</taxon>
        <taxon>Pseudomonadota</taxon>
        <taxon>Gammaproteobacteria</taxon>
        <taxon>Chromatiales</taxon>
        <taxon>Ectothiorhodospiraceae</taxon>
        <taxon>Thioalkalivibrio</taxon>
    </lineage>
</organism>
<dbReference type="AlphaFoldDB" id="A0A1V3A0L5"/>
<reference evidence="6 7" key="1">
    <citation type="submission" date="2017-02" db="EMBL/GenBank/DDBJ databases">
        <title>Genomic diversity within the haloalkaliphilic genus Thioalkalivibrio.</title>
        <authorList>
            <person name="Ahn A.-C."/>
            <person name="Meier-Kolthoff J."/>
            <person name="Overmars L."/>
            <person name="Richter M."/>
            <person name="Woyke T."/>
            <person name="Sorokin D.Y."/>
            <person name="Muyzer G."/>
        </authorList>
    </citation>
    <scope>NUCLEOTIDE SEQUENCE [LARGE SCALE GENOMIC DNA]</scope>
    <source>
        <strain evidence="6 7">HL17</strain>
    </source>
</reference>
<dbReference type="GO" id="GO:0005829">
    <property type="term" value="C:cytosol"/>
    <property type="evidence" value="ECO:0007669"/>
    <property type="project" value="TreeGrafter"/>
</dbReference>
<proteinExistence type="inferred from homology"/>
<evidence type="ECO:0000256" key="2">
    <source>
        <dbReference type="ARBA" id="ARBA00010740"/>
    </source>
</evidence>
<dbReference type="InterPro" id="IPR003772">
    <property type="entry name" value="YceD"/>
</dbReference>
<dbReference type="GO" id="GO:0042254">
    <property type="term" value="P:ribosome biogenesis"/>
    <property type="evidence" value="ECO:0007669"/>
    <property type="project" value="UniProtKB-KW"/>
</dbReference>
<protein>
    <recommendedName>
        <fullName evidence="3">Large ribosomal RNA subunit accumulation protein YceD</fullName>
    </recommendedName>
    <alternativeName>
        <fullName evidence="5">23S rRNA accumulation protein YceD</fullName>
    </alternativeName>
</protein>
<dbReference type="Proteomes" id="UP000189177">
    <property type="component" value="Unassembled WGS sequence"/>
</dbReference>
<dbReference type="PANTHER" id="PTHR38099:SF1">
    <property type="entry name" value="LARGE RIBOSOMAL RNA SUBUNIT ACCUMULATION PROTEIN YCED"/>
    <property type="match status" value="1"/>
</dbReference>
<comment type="caution">
    <text evidence="6">The sequence shown here is derived from an EMBL/GenBank/DDBJ whole genome shotgun (WGS) entry which is preliminary data.</text>
</comment>
<evidence type="ECO:0000313" key="6">
    <source>
        <dbReference type="EMBL" id="OOC10897.1"/>
    </source>
</evidence>
<dbReference type="RefSeq" id="WP_167769397.1">
    <property type="nucleotide sequence ID" value="NZ_MUZR01000008.1"/>
</dbReference>
<dbReference type="STRING" id="252474.B1A74_03460"/>
<accession>A0A1V3A0L5</accession>
<dbReference type="EMBL" id="MUZR01000008">
    <property type="protein sequence ID" value="OOC10897.1"/>
    <property type="molecule type" value="Genomic_DNA"/>
</dbReference>
<evidence type="ECO:0000256" key="5">
    <source>
        <dbReference type="ARBA" id="ARBA00031841"/>
    </source>
</evidence>
<evidence type="ECO:0000256" key="4">
    <source>
        <dbReference type="ARBA" id="ARBA00022517"/>
    </source>
</evidence>
<dbReference type="InterPro" id="IPR039255">
    <property type="entry name" value="YceD_bac"/>
</dbReference>
<comment type="function">
    <text evidence="1">Plays a role in synthesis, processing and/or stability of 23S rRNA.</text>
</comment>
<dbReference type="Pfam" id="PF02620">
    <property type="entry name" value="YceD"/>
    <property type="match status" value="1"/>
</dbReference>
<evidence type="ECO:0000313" key="7">
    <source>
        <dbReference type="Proteomes" id="UP000189177"/>
    </source>
</evidence>